<dbReference type="Proteomes" id="UP000695562">
    <property type="component" value="Unassembled WGS sequence"/>
</dbReference>
<protein>
    <submittedName>
        <fullName evidence="2">Uncharacterized protein</fullName>
    </submittedName>
</protein>
<organism evidence="2 3">
    <name type="scientific">Polysphondylium violaceum</name>
    <dbReference type="NCBI Taxonomy" id="133409"/>
    <lineage>
        <taxon>Eukaryota</taxon>
        <taxon>Amoebozoa</taxon>
        <taxon>Evosea</taxon>
        <taxon>Eumycetozoa</taxon>
        <taxon>Dictyostelia</taxon>
        <taxon>Dictyosteliales</taxon>
        <taxon>Dictyosteliaceae</taxon>
        <taxon>Polysphondylium</taxon>
    </lineage>
</organism>
<feature type="compositionally biased region" description="Basic and acidic residues" evidence="1">
    <location>
        <begin position="346"/>
        <end position="360"/>
    </location>
</feature>
<feature type="compositionally biased region" description="Acidic residues" evidence="1">
    <location>
        <begin position="267"/>
        <end position="288"/>
    </location>
</feature>
<comment type="caution">
    <text evidence="2">The sequence shown here is derived from an EMBL/GenBank/DDBJ whole genome shotgun (WGS) entry which is preliminary data.</text>
</comment>
<sequence length="481" mass="57058">MNKSLATNPQRKDELFLRLLYQQKYEKQNNLQTVHNIEDVLQIRDRFTSGVTQKNDLGGVNRFISTTNSSNNNRGKSDSLALTSINKNRSNKSINDSDQEMNEYSSEEEHEEDQEEEGEEEDFEKSDVELENNNNITIDYRSMDKPSYNNSNIYNSRYSNDNQIRQIASRYSTSNNNNNNNYNNNSIFGYSRNDPNSYYKQINSNISFQEAINTNNDKTIVLFHNNRELYSTPKKNDHNNSKSSNNDFVQQQKECKFSNNNNSSSSDSDEFCDSSDNEGDTDIDDFNIDTDQDEKDFIIYPKKIRKRPPKDIDVSQHICFIDKDDQYCAIDTEELEFFNRIVNKEQQEREEQERKQREEREEGEAEEQLSTTRIIIPTLNPKKERYRQQLYSQLKQISLESKVKRIEKKVLKKRMERRQSQLSNRNKTKSSERKVKNTTDSIQPKKLSIKMRLLLFESRNDHKYWYRYLKASRSRNKLTKY</sequence>
<feature type="compositionally biased region" description="Low complexity" evidence="1">
    <location>
        <begin position="257"/>
        <end position="266"/>
    </location>
</feature>
<keyword evidence="3" id="KW-1185">Reference proteome</keyword>
<feature type="region of interest" description="Disordered" evidence="1">
    <location>
        <begin position="346"/>
        <end position="369"/>
    </location>
</feature>
<feature type="compositionally biased region" description="Acidic residues" evidence="1">
    <location>
        <begin position="97"/>
        <end position="124"/>
    </location>
</feature>
<name>A0A8J4PVN1_9MYCE</name>
<dbReference type="AlphaFoldDB" id="A0A8J4PVN1"/>
<feature type="region of interest" description="Disordered" evidence="1">
    <location>
        <begin position="51"/>
        <end position="144"/>
    </location>
</feature>
<reference evidence="2" key="1">
    <citation type="submission" date="2020-01" db="EMBL/GenBank/DDBJ databases">
        <title>Development of genomics and gene disruption for Polysphondylium violaceum indicates a role for the polyketide synthase stlB in stalk morphogenesis.</title>
        <authorList>
            <person name="Narita B."/>
            <person name="Kawabe Y."/>
            <person name="Kin K."/>
            <person name="Saito T."/>
            <person name="Gibbs R."/>
            <person name="Kuspa A."/>
            <person name="Muzny D."/>
            <person name="Queller D."/>
            <person name="Richards S."/>
            <person name="Strassman J."/>
            <person name="Sucgang R."/>
            <person name="Worley K."/>
            <person name="Schaap P."/>
        </authorList>
    </citation>
    <scope>NUCLEOTIDE SEQUENCE</scope>
    <source>
        <strain evidence="2">QSvi11</strain>
    </source>
</reference>
<evidence type="ECO:0000313" key="2">
    <source>
        <dbReference type="EMBL" id="KAF2074406.1"/>
    </source>
</evidence>
<proteinExistence type="predicted"/>
<feature type="region of interest" description="Disordered" evidence="1">
    <location>
        <begin position="412"/>
        <end position="443"/>
    </location>
</feature>
<evidence type="ECO:0000313" key="3">
    <source>
        <dbReference type="Proteomes" id="UP000695562"/>
    </source>
</evidence>
<dbReference type="EMBL" id="AJWJ01000149">
    <property type="protein sequence ID" value="KAF2074406.1"/>
    <property type="molecule type" value="Genomic_DNA"/>
</dbReference>
<feature type="region of interest" description="Disordered" evidence="1">
    <location>
        <begin position="257"/>
        <end position="288"/>
    </location>
</feature>
<feature type="compositionally biased region" description="Low complexity" evidence="1">
    <location>
        <begin position="84"/>
        <end position="96"/>
    </location>
</feature>
<feature type="compositionally biased region" description="Polar residues" evidence="1">
    <location>
        <begin position="63"/>
        <end position="74"/>
    </location>
</feature>
<feature type="region of interest" description="Disordered" evidence="1">
    <location>
        <begin position="230"/>
        <end position="249"/>
    </location>
</feature>
<gene>
    <name evidence="2" type="ORF">CYY_004302</name>
</gene>
<accession>A0A8J4PVN1</accession>
<evidence type="ECO:0000256" key="1">
    <source>
        <dbReference type="SAM" id="MobiDB-lite"/>
    </source>
</evidence>